<dbReference type="Proteomes" id="UP000593561">
    <property type="component" value="Unassembled WGS sequence"/>
</dbReference>
<protein>
    <submittedName>
        <fullName evidence="1">Uncharacterized protein</fullName>
    </submittedName>
</protein>
<sequence>MWFDGRQYVWGEDLLVIWIFSSSRVGRALILQASSYFPKNLLLIGGLLARMRKAIDFNEVGDGEHSIPSAY</sequence>
<organism evidence="1 2">
    <name type="scientific">Gossypium davidsonii</name>
    <name type="common">Davidson's cotton</name>
    <name type="synonym">Gossypium klotzschianum subsp. davidsonii</name>
    <dbReference type="NCBI Taxonomy" id="34287"/>
    <lineage>
        <taxon>Eukaryota</taxon>
        <taxon>Viridiplantae</taxon>
        <taxon>Streptophyta</taxon>
        <taxon>Embryophyta</taxon>
        <taxon>Tracheophyta</taxon>
        <taxon>Spermatophyta</taxon>
        <taxon>Magnoliopsida</taxon>
        <taxon>eudicotyledons</taxon>
        <taxon>Gunneridae</taxon>
        <taxon>Pentapetalae</taxon>
        <taxon>rosids</taxon>
        <taxon>malvids</taxon>
        <taxon>Malvales</taxon>
        <taxon>Malvaceae</taxon>
        <taxon>Malvoideae</taxon>
        <taxon>Gossypium</taxon>
    </lineage>
</organism>
<accession>A0A7J8RI41</accession>
<evidence type="ECO:0000313" key="1">
    <source>
        <dbReference type="EMBL" id="MBA0613395.1"/>
    </source>
</evidence>
<proteinExistence type="predicted"/>
<keyword evidence="2" id="KW-1185">Reference proteome</keyword>
<comment type="caution">
    <text evidence="1">The sequence shown here is derived from an EMBL/GenBank/DDBJ whole genome shotgun (WGS) entry which is preliminary data.</text>
</comment>
<dbReference type="AlphaFoldDB" id="A0A7J8RI41"/>
<name>A0A7J8RI41_GOSDV</name>
<dbReference type="EMBL" id="JABFAC010000005">
    <property type="protein sequence ID" value="MBA0613395.1"/>
    <property type="molecule type" value="Genomic_DNA"/>
</dbReference>
<evidence type="ECO:0000313" key="2">
    <source>
        <dbReference type="Proteomes" id="UP000593561"/>
    </source>
</evidence>
<reference evidence="1 2" key="1">
    <citation type="journal article" date="2019" name="Genome Biol. Evol.">
        <title>Insights into the evolution of the New World diploid cottons (Gossypium, subgenus Houzingenia) based on genome sequencing.</title>
        <authorList>
            <person name="Grover C.E."/>
            <person name="Arick M.A. 2nd"/>
            <person name="Thrash A."/>
            <person name="Conover J.L."/>
            <person name="Sanders W.S."/>
            <person name="Peterson D.G."/>
            <person name="Frelichowski J.E."/>
            <person name="Scheffler J.A."/>
            <person name="Scheffler B.E."/>
            <person name="Wendel J.F."/>
        </authorList>
    </citation>
    <scope>NUCLEOTIDE SEQUENCE [LARGE SCALE GENOMIC DNA]</scope>
    <source>
        <strain evidence="1">27</strain>
        <tissue evidence="1">Leaf</tissue>
    </source>
</reference>
<gene>
    <name evidence="1" type="ORF">Godav_013836</name>
</gene>